<sequence>MTDKPKNVCCRNISIIARYLKQMLGSDNLLFQGLPQSRNFLLDENNWITLADYNLVMERAIDLLKDPQAPYKMGLSSRRLESWGAFKYIVNIFVSVILGPLEVYKHVGRYNKYFNQTKDISVVKEGKDNCYIKIKFAEDVNAVDDYYSDFFIQGILSSIPEIWNLPSADFRENMLEYNLKYLLKKIGGLTDGDFEIKNKKVFIRGEECGRPVVLLPEVVANQEVFLGRYRALQGSDQVDQLPIGILITRDYPVNKLLTLRSGEIYNAPYFIYYVDWKKISWFKKIYYLLFHSHISKRAYLDGMESQLSTIRNYVETLEDKVIERTKQLNKARNESEYWRAKADHLLSTMLPPKIVSRMMRGKLKAEKTRGTIVFTDLAGFTQFSRDLDPEEINESLTKYFTEMSEIITAHGGWGNKFPGDGILAMFGLEENEDYTKKAVQAAIAMQKSMHKYPWGKRIGVATGKFITGEFGTADSRRFDCLGHIVNLASRLQGHSESGEILTCEETYKQISTDFNFSEKIKISPKGIGEINVYPIRNIINNDNNET</sequence>
<proteinExistence type="predicted"/>
<dbReference type="Pfam" id="PF00211">
    <property type="entry name" value="Guanylate_cyc"/>
    <property type="match status" value="1"/>
</dbReference>
<feature type="domain" description="Guanylate cyclase" evidence="2">
    <location>
        <begin position="371"/>
        <end position="492"/>
    </location>
</feature>
<keyword evidence="1" id="KW-0175">Coiled coil</keyword>
<dbReference type="GO" id="GO:0004016">
    <property type="term" value="F:adenylate cyclase activity"/>
    <property type="evidence" value="ECO:0007669"/>
    <property type="project" value="UniProtKB-ARBA"/>
</dbReference>
<dbReference type="PANTHER" id="PTHR43081">
    <property type="entry name" value="ADENYLATE CYCLASE, TERMINAL-DIFFERENTIATION SPECIFIC-RELATED"/>
    <property type="match status" value="1"/>
</dbReference>
<dbReference type="EMBL" id="PFAP01000031">
    <property type="protein sequence ID" value="PIR93866.1"/>
    <property type="molecule type" value="Genomic_DNA"/>
</dbReference>
<feature type="coiled-coil region" evidence="1">
    <location>
        <begin position="300"/>
        <end position="334"/>
    </location>
</feature>
<dbReference type="PANTHER" id="PTHR43081:SF1">
    <property type="entry name" value="ADENYLATE CYCLASE, TERMINAL-DIFFERENTIATION SPECIFIC"/>
    <property type="match status" value="1"/>
</dbReference>
<dbReference type="SMART" id="SM00044">
    <property type="entry name" value="CYCc"/>
    <property type="match status" value="1"/>
</dbReference>
<dbReference type="Proteomes" id="UP000229901">
    <property type="component" value="Unassembled WGS sequence"/>
</dbReference>
<dbReference type="InterPro" id="IPR001054">
    <property type="entry name" value="A/G_cyclase"/>
</dbReference>
<comment type="caution">
    <text evidence="3">The sequence shown here is derived from an EMBL/GenBank/DDBJ whole genome shotgun (WGS) entry which is preliminary data.</text>
</comment>
<protein>
    <recommendedName>
        <fullName evidence="2">Guanylate cyclase domain-containing protein</fullName>
    </recommendedName>
</protein>
<evidence type="ECO:0000256" key="1">
    <source>
        <dbReference type="SAM" id="Coils"/>
    </source>
</evidence>
<dbReference type="GO" id="GO:0009190">
    <property type="term" value="P:cyclic nucleotide biosynthetic process"/>
    <property type="evidence" value="ECO:0007669"/>
    <property type="project" value="InterPro"/>
</dbReference>
<dbReference type="GO" id="GO:0035556">
    <property type="term" value="P:intracellular signal transduction"/>
    <property type="evidence" value="ECO:0007669"/>
    <property type="project" value="InterPro"/>
</dbReference>
<evidence type="ECO:0000313" key="3">
    <source>
        <dbReference type="EMBL" id="PIR93866.1"/>
    </source>
</evidence>
<evidence type="ECO:0000259" key="2">
    <source>
        <dbReference type="PROSITE" id="PS50125"/>
    </source>
</evidence>
<dbReference type="AlphaFoldDB" id="A0A2H0V443"/>
<dbReference type="SUPFAM" id="SSF55073">
    <property type="entry name" value="Nucleotide cyclase"/>
    <property type="match status" value="1"/>
</dbReference>
<organism evidence="3 4">
    <name type="scientific">Candidatus Falkowbacteria bacterium CG10_big_fil_rev_8_21_14_0_10_39_11</name>
    <dbReference type="NCBI Taxonomy" id="1974565"/>
    <lineage>
        <taxon>Bacteria</taxon>
        <taxon>Candidatus Falkowiibacteriota</taxon>
    </lineage>
</organism>
<dbReference type="InterPro" id="IPR029787">
    <property type="entry name" value="Nucleotide_cyclase"/>
</dbReference>
<dbReference type="CDD" id="cd07302">
    <property type="entry name" value="CHD"/>
    <property type="match status" value="1"/>
</dbReference>
<accession>A0A2H0V443</accession>
<evidence type="ECO:0000313" key="4">
    <source>
        <dbReference type="Proteomes" id="UP000229901"/>
    </source>
</evidence>
<name>A0A2H0V443_9BACT</name>
<reference evidence="4" key="1">
    <citation type="submission" date="2017-09" db="EMBL/GenBank/DDBJ databases">
        <title>Depth-based differentiation of microbial function through sediment-hosted aquifers and enrichment of novel symbionts in the deep terrestrial subsurface.</title>
        <authorList>
            <person name="Probst A.J."/>
            <person name="Ladd B."/>
            <person name="Jarett J.K."/>
            <person name="Geller-Mcgrath D.E."/>
            <person name="Sieber C.M.K."/>
            <person name="Emerson J.B."/>
            <person name="Anantharaman K."/>
            <person name="Thomas B.C."/>
            <person name="Malmstrom R."/>
            <person name="Stieglmeier M."/>
            <person name="Klingl A."/>
            <person name="Woyke T."/>
            <person name="Ryan C.M."/>
            <person name="Banfield J.F."/>
        </authorList>
    </citation>
    <scope>NUCLEOTIDE SEQUENCE [LARGE SCALE GENOMIC DNA]</scope>
</reference>
<dbReference type="InterPro" id="IPR050697">
    <property type="entry name" value="Adenylyl/Guanylyl_Cyclase_3/4"/>
</dbReference>
<dbReference type="PROSITE" id="PS50125">
    <property type="entry name" value="GUANYLATE_CYCLASE_2"/>
    <property type="match status" value="1"/>
</dbReference>
<gene>
    <name evidence="3" type="ORF">COT97_04035</name>
</gene>
<dbReference type="Gene3D" id="3.30.70.1230">
    <property type="entry name" value="Nucleotide cyclase"/>
    <property type="match status" value="1"/>
</dbReference>